<name>A0AAV7I300_COTGL</name>
<dbReference type="Proteomes" id="UP000826195">
    <property type="component" value="Unassembled WGS sequence"/>
</dbReference>
<accession>A0AAV7I300</accession>
<evidence type="ECO:0000313" key="2">
    <source>
        <dbReference type="EMBL" id="KAH0540410.1"/>
    </source>
</evidence>
<reference evidence="2 3" key="1">
    <citation type="journal article" date="2021" name="J. Hered.">
        <title>A chromosome-level genome assembly of the parasitoid wasp, Cotesia glomerata (Hymenoptera: Braconidae).</title>
        <authorList>
            <person name="Pinto B.J."/>
            <person name="Weis J.J."/>
            <person name="Gamble T."/>
            <person name="Ode P.J."/>
            <person name="Paul R."/>
            <person name="Zaspel J.M."/>
        </authorList>
    </citation>
    <scope>NUCLEOTIDE SEQUENCE [LARGE SCALE GENOMIC DNA]</scope>
    <source>
        <strain evidence="2">CgM1</strain>
    </source>
</reference>
<proteinExistence type="predicted"/>
<keyword evidence="3" id="KW-1185">Reference proteome</keyword>
<comment type="caution">
    <text evidence="2">The sequence shown here is derived from an EMBL/GenBank/DDBJ whole genome shotgun (WGS) entry which is preliminary data.</text>
</comment>
<protein>
    <submittedName>
        <fullName evidence="2">Uncharacterized protein</fullName>
    </submittedName>
</protein>
<keyword evidence="1" id="KW-1133">Transmembrane helix</keyword>
<dbReference type="AlphaFoldDB" id="A0AAV7I300"/>
<keyword evidence="1" id="KW-0812">Transmembrane</keyword>
<sequence>MDNSASTSSRAIARMLWFLQDLVPSSSKVKDPDKVMPGGGGAAFYFRKLVLVCMGFVSCVTLVKLVSCYSGTARDAVTDVDADAAIGFIRPANLISNFRDIVYQSGNKMKTKIVPAFVLSG</sequence>
<dbReference type="EMBL" id="JAHXZJ010002609">
    <property type="protein sequence ID" value="KAH0540410.1"/>
    <property type="molecule type" value="Genomic_DNA"/>
</dbReference>
<organism evidence="2 3">
    <name type="scientific">Cotesia glomerata</name>
    <name type="common">Lepidopteran parasitic wasp</name>
    <name type="synonym">Apanteles glomeratus</name>
    <dbReference type="NCBI Taxonomy" id="32391"/>
    <lineage>
        <taxon>Eukaryota</taxon>
        <taxon>Metazoa</taxon>
        <taxon>Ecdysozoa</taxon>
        <taxon>Arthropoda</taxon>
        <taxon>Hexapoda</taxon>
        <taxon>Insecta</taxon>
        <taxon>Pterygota</taxon>
        <taxon>Neoptera</taxon>
        <taxon>Endopterygota</taxon>
        <taxon>Hymenoptera</taxon>
        <taxon>Apocrita</taxon>
        <taxon>Ichneumonoidea</taxon>
        <taxon>Braconidae</taxon>
        <taxon>Microgastrinae</taxon>
        <taxon>Cotesia</taxon>
    </lineage>
</organism>
<gene>
    <name evidence="2" type="ORF">KQX54_017185</name>
</gene>
<keyword evidence="1" id="KW-0472">Membrane</keyword>
<evidence type="ECO:0000256" key="1">
    <source>
        <dbReference type="SAM" id="Phobius"/>
    </source>
</evidence>
<feature type="transmembrane region" description="Helical" evidence="1">
    <location>
        <begin position="45"/>
        <end position="66"/>
    </location>
</feature>
<evidence type="ECO:0000313" key="3">
    <source>
        <dbReference type="Proteomes" id="UP000826195"/>
    </source>
</evidence>